<dbReference type="RefSeq" id="XP_064653428.1">
    <property type="nucleotide sequence ID" value="XM_064808379.1"/>
</dbReference>
<dbReference type="GeneID" id="89932487"/>
<proteinExistence type="predicted"/>
<evidence type="ECO:0000256" key="1">
    <source>
        <dbReference type="SAM" id="SignalP"/>
    </source>
</evidence>
<dbReference type="AlphaFoldDB" id="A0AAV9NTU0"/>
<dbReference type="EMBL" id="JAVRRT010000034">
    <property type="protein sequence ID" value="KAK5162796.1"/>
    <property type="molecule type" value="Genomic_DNA"/>
</dbReference>
<protein>
    <submittedName>
        <fullName evidence="2">Uncharacterized protein</fullName>
    </submittedName>
</protein>
<dbReference type="Proteomes" id="UP001337655">
    <property type="component" value="Unassembled WGS sequence"/>
</dbReference>
<name>A0AAV9NTU0_9PEZI</name>
<feature type="chain" id="PRO_5043720816" evidence="1">
    <location>
        <begin position="21"/>
        <end position="583"/>
    </location>
</feature>
<accession>A0AAV9NTU0</accession>
<keyword evidence="1" id="KW-0732">Signal</keyword>
<comment type="caution">
    <text evidence="2">The sequence shown here is derived from an EMBL/GenBank/DDBJ whole genome shotgun (WGS) entry which is preliminary data.</text>
</comment>
<feature type="signal peptide" evidence="1">
    <location>
        <begin position="1"/>
        <end position="20"/>
    </location>
</feature>
<gene>
    <name evidence="2" type="ORF">LTR77_011168</name>
</gene>
<sequence>MHHSIAALSAVLAMVIDVSAIAFPQATTTPTTDALTVLCSAIADGASTPSACQTAATPSTAAAPYCTNFADPHYCGTGIDYCTCSNGAFSIASGSNPCPYTTDPGSDLAYTTPTCSSTAASPTATVPDACASGSQASDDTASCWSDLGLTDYVNSWWEDNQDSCGGTVVHPNEDGDPDMSFANCWYKIVLPDQFPVQCDILSTGNGCKEPSWGWFDGDDAVQQFWVTWSIYNVNQWFTNLNSAITAAGSEVEGITGKVETSFNEPEVPSTPAWEYVLDGLVFATSLWAEGSEIEKALVRVIPQTFALTTKVYPQGEVEGVVEQWSDIEGAISEFIRSWADDVGNGIELVENDEPTFVSFAEAGSFTSGVRDLSGLTDSIYTVIGTELVSVTAATVGYIITRTAGQSIADVQATSDLQWDVDCGDGYDSIGICGPWYYDGTDTYSLTNQQKWQQDESDLMQLLFEGDSPLADANIFFTGSLKCSQTSGKNGGGAASLGDDYTTFNCLANNRVCTWAWEDSDLENSYFLPDCTDDDVPNVFDFKCCTGTYDNCGQCAPFAYFGPAIETDDDVKLCHTNCGGGEVE</sequence>
<organism evidence="2 3">
    <name type="scientific">Saxophila tyrrhenica</name>
    <dbReference type="NCBI Taxonomy" id="1690608"/>
    <lineage>
        <taxon>Eukaryota</taxon>
        <taxon>Fungi</taxon>
        <taxon>Dikarya</taxon>
        <taxon>Ascomycota</taxon>
        <taxon>Pezizomycotina</taxon>
        <taxon>Dothideomycetes</taxon>
        <taxon>Dothideomycetidae</taxon>
        <taxon>Mycosphaerellales</taxon>
        <taxon>Extremaceae</taxon>
        <taxon>Saxophila</taxon>
    </lineage>
</organism>
<evidence type="ECO:0000313" key="3">
    <source>
        <dbReference type="Proteomes" id="UP001337655"/>
    </source>
</evidence>
<keyword evidence="3" id="KW-1185">Reference proteome</keyword>
<reference evidence="2 3" key="1">
    <citation type="submission" date="2023-08" db="EMBL/GenBank/DDBJ databases">
        <title>Black Yeasts Isolated from many extreme environments.</title>
        <authorList>
            <person name="Coleine C."/>
            <person name="Stajich J.E."/>
            <person name="Selbmann L."/>
        </authorList>
    </citation>
    <scope>NUCLEOTIDE SEQUENCE [LARGE SCALE GENOMIC DNA]</scope>
    <source>
        <strain evidence="2 3">CCFEE 5935</strain>
    </source>
</reference>
<evidence type="ECO:0000313" key="2">
    <source>
        <dbReference type="EMBL" id="KAK5162796.1"/>
    </source>
</evidence>